<sequence length="424" mass="44379">MWVFNAPPAVLGLVALAHLPSALAKPYPVHIEEFQELHNASQIVKKQDCANPCGYGGWLCCPSGSTCYTDASNQAQCGSAGANTEAAGGYWQYHTTTYVETVGLLTKTEVYSTYVPAVATKTCSDSQNPCGSTCCDSGFYCLSSSAGTCALIAGGSSGGISPSAPLRPTSSGVVVITYTGTPTATVPFQTPIPTGAAGNGLVPTEESNSGLSGGAIAGIVIGVILGILLLLLLCLFCCARALFDTLLAIFGIGKKRKHTHEETYIEEHHHSGGGAAAGGRWYGAGRPARPSRAGSEKHSGAKKGLGLAAGLGGLALALGLKRRHDAKVDDKSTTVSGTSYMYSDYTSSTNLWELPQPSYSACFNWLSGSCPFGNSSNYAEHTSKEAVDEDIQSKTRQMQPRESRSEVVFSGFKEKQIFGNVRIT</sequence>
<dbReference type="EMBL" id="CAJRGZ010000019">
    <property type="protein sequence ID" value="CAG5162499.1"/>
    <property type="molecule type" value="Genomic_DNA"/>
</dbReference>
<proteinExistence type="predicted"/>
<evidence type="ECO:0000313" key="4">
    <source>
        <dbReference type="EMBL" id="CAG5162499.1"/>
    </source>
</evidence>
<comment type="caution">
    <text evidence="4">The sequence shown here is derived from an EMBL/GenBank/DDBJ whole genome shotgun (WGS) entry which is preliminary data.</text>
</comment>
<dbReference type="PANTHER" id="PTHR16861">
    <property type="entry name" value="GLYCOPROTEIN 38"/>
    <property type="match status" value="1"/>
</dbReference>
<accession>A0A8J2I417</accession>
<dbReference type="PANTHER" id="PTHR16861:SF10">
    <property type="entry name" value="MID2 DOMAIN-CONTAINING PROTEIN"/>
    <property type="match status" value="1"/>
</dbReference>
<dbReference type="GeneID" id="67018095"/>
<dbReference type="RefSeq" id="XP_043169785.1">
    <property type="nucleotide sequence ID" value="XM_043313850.1"/>
</dbReference>
<evidence type="ECO:0000256" key="2">
    <source>
        <dbReference type="SAM" id="Phobius"/>
    </source>
</evidence>
<protein>
    <submittedName>
        <fullName evidence="4">Uncharacterized protein</fullName>
    </submittedName>
</protein>
<dbReference type="AlphaFoldDB" id="A0A8J2I417"/>
<keyword evidence="3" id="KW-0732">Signal</keyword>
<evidence type="ECO:0000256" key="1">
    <source>
        <dbReference type="SAM" id="MobiDB-lite"/>
    </source>
</evidence>
<reference evidence="4" key="1">
    <citation type="submission" date="2021-05" db="EMBL/GenBank/DDBJ databases">
        <authorList>
            <person name="Stam R."/>
        </authorList>
    </citation>
    <scope>NUCLEOTIDE SEQUENCE</scope>
    <source>
        <strain evidence="4">CS162</strain>
    </source>
</reference>
<dbReference type="Proteomes" id="UP000676310">
    <property type="component" value="Unassembled WGS sequence"/>
</dbReference>
<feature type="transmembrane region" description="Helical" evidence="2">
    <location>
        <begin position="216"/>
        <end position="249"/>
    </location>
</feature>
<feature type="signal peptide" evidence="3">
    <location>
        <begin position="1"/>
        <end position="24"/>
    </location>
</feature>
<evidence type="ECO:0000313" key="5">
    <source>
        <dbReference type="Proteomes" id="UP000676310"/>
    </source>
</evidence>
<feature type="chain" id="PRO_5035192831" evidence="3">
    <location>
        <begin position="25"/>
        <end position="424"/>
    </location>
</feature>
<evidence type="ECO:0000256" key="3">
    <source>
        <dbReference type="SAM" id="SignalP"/>
    </source>
</evidence>
<keyword evidence="2" id="KW-0812">Transmembrane</keyword>
<organism evidence="4 5">
    <name type="scientific">Alternaria atra</name>
    <dbReference type="NCBI Taxonomy" id="119953"/>
    <lineage>
        <taxon>Eukaryota</taxon>
        <taxon>Fungi</taxon>
        <taxon>Dikarya</taxon>
        <taxon>Ascomycota</taxon>
        <taxon>Pezizomycotina</taxon>
        <taxon>Dothideomycetes</taxon>
        <taxon>Pleosporomycetidae</taxon>
        <taxon>Pleosporales</taxon>
        <taxon>Pleosporineae</taxon>
        <taxon>Pleosporaceae</taxon>
        <taxon>Alternaria</taxon>
        <taxon>Alternaria sect. Ulocladioides</taxon>
    </lineage>
</organism>
<dbReference type="OrthoDB" id="5425848at2759"/>
<feature type="region of interest" description="Disordered" evidence="1">
    <location>
        <begin position="381"/>
        <end position="405"/>
    </location>
</feature>
<name>A0A8J2I417_9PLEO</name>
<gene>
    <name evidence="4" type="ORF">ALTATR162_LOCUS6229</name>
</gene>
<keyword evidence="5" id="KW-1185">Reference proteome</keyword>
<keyword evidence="2" id="KW-0472">Membrane</keyword>
<keyword evidence="2" id="KW-1133">Transmembrane helix</keyword>